<reference evidence="1 2" key="1">
    <citation type="submission" date="2016-10" db="EMBL/GenBank/DDBJ databases">
        <title>Comparative genome analysis of multiple Pseudomonas spp. focuses on biocontrol and plant growth promoting traits.</title>
        <authorList>
            <person name="Tao X.-Y."/>
            <person name="Taylor C.G."/>
        </authorList>
    </citation>
    <scope>NUCLEOTIDE SEQUENCE [LARGE SCALE GENOMIC DNA]</scope>
    <source>
        <strain evidence="1 2">15D11</strain>
    </source>
</reference>
<dbReference type="RefSeq" id="WP_123566413.1">
    <property type="nucleotide sequence ID" value="NZ_MOAM01000022.1"/>
</dbReference>
<dbReference type="Proteomes" id="UP000285286">
    <property type="component" value="Unassembled WGS sequence"/>
</dbReference>
<comment type="caution">
    <text evidence="1">The sequence shown here is derived from an EMBL/GenBank/DDBJ whole genome shotgun (WGS) entry which is preliminary data.</text>
</comment>
<gene>
    <name evidence="1" type="ORF">BHU25_13870</name>
</gene>
<evidence type="ECO:0000313" key="2">
    <source>
        <dbReference type="Proteomes" id="UP000285286"/>
    </source>
</evidence>
<keyword evidence="2" id="KW-1185">Reference proteome</keyword>
<evidence type="ECO:0000313" key="1">
    <source>
        <dbReference type="EMBL" id="ROL72836.1"/>
    </source>
</evidence>
<proteinExistence type="predicted"/>
<accession>A0A423DMR2</accession>
<name>A0A423DMR2_9PSED</name>
<organism evidence="1 2">
    <name type="scientific">Pseudomonas vranovensis</name>
    <dbReference type="NCBI Taxonomy" id="321661"/>
    <lineage>
        <taxon>Bacteria</taxon>
        <taxon>Pseudomonadati</taxon>
        <taxon>Pseudomonadota</taxon>
        <taxon>Gammaproteobacteria</taxon>
        <taxon>Pseudomonadales</taxon>
        <taxon>Pseudomonadaceae</taxon>
        <taxon>Pseudomonas</taxon>
    </lineage>
</organism>
<protein>
    <recommendedName>
        <fullName evidence="3">Sel1 repeat family protein</fullName>
    </recommendedName>
</protein>
<sequence length="242" mass="26386">MHARPAPNSRGTSLIRSPLLHGLLAVVLPTSVLAAGVQIDPHADLLYRQAVSLLEQADNQSASFTLKTSTTDQDLAQQGQALGRTLAPAVSLLKKAVELDHPAAQYRLALYYITYLPAAQISAAACPLLEASMGQGFAPAALGIENWCPNYSRSDYRSALESVPNLASLYAPYYPQPAVRLLCHREQPQGLAMQWGRQRDYQAEVYRLLASADPAQSKAYWQKAVDINGCIAAQRRLASNHY</sequence>
<evidence type="ECO:0008006" key="3">
    <source>
        <dbReference type="Google" id="ProtNLM"/>
    </source>
</evidence>
<dbReference type="EMBL" id="MOAM01000022">
    <property type="protein sequence ID" value="ROL72836.1"/>
    <property type="molecule type" value="Genomic_DNA"/>
</dbReference>
<dbReference type="AlphaFoldDB" id="A0A423DMR2"/>